<feature type="domain" description="HYDIN/VesB/CFA65-like Ig-like" evidence="8">
    <location>
        <begin position="111"/>
        <end position="210"/>
    </location>
</feature>
<dbReference type="InterPro" id="IPR033305">
    <property type="entry name" value="Hydin-like"/>
</dbReference>
<dbReference type="InterPro" id="IPR013783">
    <property type="entry name" value="Ig-like_fold"/>
</dbReference>
<feature type="compositionally biased region" description="Acidic residues" evidence="7">
    <location>
        <begin position="268"/>
        <end position="277"/>
    </location>
</feature>
<name>A0A813ZQD6_9BILA</name>
<dbReference type="InterPro" id="IPR056344">
    <property type="entry name" value="Ig_CFAP65-like_9th"/>
</dbReference>
<evidence type="ECO:0000256" key="4">
    <source>
        <dbReference type="ARBA" id="ARBA00022846"/>
    </source>
</evidence>
<evidence type="ECO:0000259" key="9">
    <source>
        <dbReference type="Pfam" id="PF24816"/>
    </source>
</evidence>
<feature type="region of interest" description="Disordered" evidence="7">
    <location>
        <begin position="1179"/>
        <end position="1207"/>
    </location>
</feature>
<feature type="compositionally biased region" description="Basic and acidic residues" evidence="7">
    <location>
        <begin position="1192"/>
        <end position="1205"/>
    </location>
</feature>
<evidence type="ECO:0000256" key="5">
    <source>
        <dbReference type="ARBA" id="ARBA00023069"/>
    </source>
</evidence>
<evidence type="ECO:0008006" key="13">
    <source>
        <dbReference type="Google" id="ProtNLM"/>
    </source>
</evidence>
<keyword evidence="4" id="KW-0282">Flagellum</keyword>
<dbReference type="Proteomes" id="UP000681722">
    <property type="component" value="Unassembled WGS sequence"/>
</dbReference>
<keyword evidence="6" id="KW-0966">Cell projection</keyword>
<dbReference type="InterPro" id="IPR053879">
    <property type="entry name" value="HYDIN_VesB_CFA65-like_Ig"/>
</dbReference>
<evidence type="ECO:0000313" key="10">
    <source>
        <dbReference type="EMBL" id="CAF0901644.1"/>
    </source>
</evidence>
<organism evidence="10 12">
    <name type="scientific">Didymodactylos carnosus</name>
    <dbReference type="NCBI Taxonomy" id="1234261"/>
    <lineage>
        <taxon>Eukaryota</taxon>
        <taxon>Metazoa</taxon>
        <taxon>Spiralia</taxon>
        <taxon>Gnathifera</taxon>
        <taxon>Rotifera</taxon>
        <taxon>Eurotatoria</taxon>
        <taxon>Bdelloidea</taxon>
        <taxon>Philodinida</taxon>
        <taxon>Philodinidae</taxon>
        <taxon>Didymodactylos</taxon>
    </lineage>
</organism>
<evidence type="ECO:0000256" key="1">
    <source>
        <dbReference type="ARBA" id="ARBA00004230"/>
    </source>
</evidence>
<feature type="region of interest" description="Disordered" evidence="7">
    <location>
        <begin position="262"/>
        <end position="287"/>
    </location>
</feature>
<accession>A0A813ZQD6</accession>
<dbReference type="Proteomes" id="UP000663829">
    <property type="component" value="Unassembled WGS sequence"/>
</dbReference>
<sequence>MLKALYRNIIKSCTKATASTQETTVPFDYTVLIQRTFINHRRQLTNETYLFNDQTFRIEPLEGDIWPNSFIEIQILFKPDVAQLYNRTAWLDLVGREQRLPLQLCGTGDGPKLSASFETLEIGCVFVGSTHMYEVILANKGYIDAPYHIDPIETKFGRCFQLEPSHGVIPVDNYQAIQITFRSDQLGEFKESVLFQIDGNLKPLVVEISGSVIGPTFHFDQPSLKFGLVSYGFQSTLGFHLYNTSLVQMPFHLKIAHEYSKSRANNDSDTDSEDDDDNNVHREFHIRPSKGIIPPQSDMKIYVDFTPKSVQKYDTLLNVDIEGVGKNVFSLPVTAKSTVPRITLRDDLIDLGRCFINNPYERHVHLQNPTSLPMRYQFIFPKTGCLEFRTMDAEGTIEPNSTKDVELIITVKRLGDITEKIEINRVGVRDTTLELQITTTGTGPVLFIEPNELKWGTIPVLEENEQILVLSNESPIPAIFYCEFDKKQSQFKCEPQNGVVDPKSTLELKVTAYLNDRMKFNEQLTIHVENSSSRIIPLSANGTGALIVSDIKIFPHLDLGSKFVGTPITQKIQFTNRGRRQLAVHFIHASDQTSAYNIRKSKKELEKDAEKALERIFRIEPERLEFLPGETKTLTISGYSSKSKFIEENYTCLAIIGRSTGRDKLLSLNIQCEFIEPLMSFSKTDLNFRVENDGQTDVKPIEKDLTFSNISAIDLNAYLSVKYPFLLEEPDKMLLDEDQQDSQQVQQSKLELSIMPNDNSIYENGNSIVIPNGYVLTKRLKILTGMSYVERIYFDPNANTKEISWKVDDKLTFTYSEHSFTNTINLHGEVHYPNLLIEHKEINFGCILNGTEVTRYISVVNTSPLPVKYLWAFVIEPEKNLTIVPQPQSITKSQDVDENSLQIQSEPWPTQQEPIDDQQSTDIMKYATSIPKLEEIFDISPFFGTLQPGEVEKTAIRFYGHPGIIVNVKAICQVENGPVYELLLNGQASYMAYKLDTHELDFGDVHFDKTATKTISITNESCTPIDFRFIYPDMEHHPVTISKVPLTNMNDRSLLRSVSNLSSMNMLKDPAKIEIIPESGVCEQYSTNTIQIKFTPNIPEQFYRTLYLQVGHFQPDLIHLIGRGMFCRLQLDLPRYIDETNDEQQQLFEDARKQANPPHSLDQPPSIVIDDMRLDLTEDKPDSERSVLSMSIDRRQPSATTKEEDLQSAEVQRQFDILVVQKFVINNEQRQSMENLPTMEDEQKVKKNESDKIRVTGAALDHLTSEQIIADEEESIASTSTHEHESVGHRDSNRQLFKNRTIADNHMSVSNLGLSASLHSSTASLIKQHRNKIILPDYLIDFGYVILGTVRDKQFHIKNPTDSSITFHLDRSYLNKSGFSFDCDHVKNLPSNETIVLTVTFDPRGANLGLGEVECRVPVEVSNGPAFRLRLKANVTMPDLHVSNDTLDFGIVKCGECKIATIQLKNPKEIRCEWIAAYPGEDMQERPSKAITRSYRRTTSSTKKKQITPRIFEVLPSNGVLPAQQRVNIQIKFMPTEEQNYENRVILRINQSSQRIMIICRGSGLEPNIVIGQIKENQFIPTTSIIFNPILTHSQGDEQDIVIKNTCPFPIEIYNLEFDKQFLEEEKILRLLPGYDEYNNILLPTRPAGDKLPAELQKFYDDVIKRVEEERLTKEKEDDTTKKLDEISTVEQQFGVEQTPSENLSSLGIGDRDLKVQSDRDTTVTTTGTALNTNAGLSKTI</sequence>
<dbReference type="GO" id="GO:1904158">
    <property type="term" value="P:axonemal central apparatus assembly"/>
    <property type="evidence" value="ECO:0007669"/>
    <property type="project" value="TreeGrafter"/>
</dbReference>
<keyword evidence="3" id="KW-0963">Cytoplasm</keyword>
<comment type="caution">
    <text evidence="10">The sequence shown here is derived from an EMBL/GenBank/DDBJ whole genome shotgun (WGS) entry which is preliminary data.</text>
</comment>
<evidence type="ECO:0000256" key="3">
    <source>
        <dbReference type="ARBA" id="ARBA00022490"/>
    </source>
</evidence>
<dbReference type="Gene3D" id="2.60.40.10">
    <property type="entry name" value="Immunoglobulins"/>
    <property type="match status" value="10"/>
</dbReference>
<comment type="subcellular location">
    <subcellularLocation>
        <location evidence="1">Cell projection</location>
        <location evidence="1">Cilium</location>
        <location evidence="1">Flagellum</location>
    </subcellularLocation>
    <subcellularLocation>
        <location evidence="2">Cytoplasm</location>
    </subcellularLocation>
</comment>
<dbReference type="GO" id="GO:0005930">
    <property type="term" value="C:axoneme"/>
    <property type="evidence" value="ECO:0007669"/>
    <property type="project" value="TreeGrafter"/>
</dbReference>
<feature type="non-terminal residue" evidence="10">
    <location>
        <position position="1"/>
    </location>
</feature>
<evidence type="ECO:0000259" key="8">
    <source>
        <dbReference type="Pfam" id="PF22544"/>
    </source>
</evidence>
<protein>
    <recommendedName>
        <fullName evidence="13">Hydrocephalus-inducing protein</fullName>
    </recommendedName>
</protein>
<gene>
    <name evidence="10" type="ORF">GPM918_LOCUS8668</name>
    <name evidence="11" type="ORF">SRO942_LOCUS8668</name>
</gene>
<evidence type="ECO:0000313" key="11">
    <source>
        <dbReference type="EMBL" id="CAF3683997.1"/>
    </source>
</evidence>
<dbReference type="GO" id="GO:0003341">
    <property type="term" value="P:cilium movement"/>
    <property type="evidence" value="ECO:0007669"/>
    <property type="project" value="TreeGrafter"/>
</dbReference>
<keyword evidence="12" id="KW-1185">Reference proteome</keyword>
<reference evidence="10" key="1">
    <citation type="submission" date="2021-02" db="EMBL/GenBank/DDBJ databases">
        <authorList>
            <person name="Nowell W R."/>
        </authorList>
    </citation>
    <scope>NUCLEOTIDE SEQUENCE</scope>
</reference>
<dbReference type="Pfam" id="PF22544">
    <property type="entry name" value="HYDIN_VesB_CFA65-like_Ig"/>
    <property type="match status" value="1"/>
</dbReference>
<keyword evidence="5" id="KW-0969">Cilium</keyword>
<feature type="domain" description="CFAP65-like ninth Ig-like" evidence="9">
    <location>
        <begin position="1448"/>
        <end position="1558"/>
    </location>
</feature>
<dbReference type="EMBL" id="CAJNOQ010001535">
    <property type="protein sequence ID" value="CAF0901644.1"/>
    <property type="molecule type" value="Genomic_DNA"/>
</dbReference>
<evidence type="ECO:0000256" key="7">
    <source>
        <dbReference type="SAM" id="MobiDB-lite"/>
    </source>
</evidence>
<evidence type="ECO:0000313" key="12">
    <source>
        <dbReference type="Proteomes" id="UP000663829"/>
    </source>
</evidence>
<dbReference type="PANTHER" id="PTHR23053">
    <property type="entry name" value="DLEC1 DELETED IN LUNG AND ESOPHAGEAL CANCER 1"/>
    <property type="match status" value="1"/>
</dbReference>
<evidence type="ECO:0000256" key="2">
    <source>
        <dbReference type="ARBA" id="ARBA00004496"/>
    </source>
</evidence>
<dbReference type="EMBL" id="CAJOBC010001535">
    <property type="protein sequence ID" value="CAF3683997.1"/>
    <property type="molecule type" value="Genomic_DNA"/>
</dbReference>
<dbReference type="OrthoDB" id="442692at2759"/>
<proteinExistence type="predicted"/>
<dbReference type="Pfam" id="PF24816">
    <property type="entry name" value="Ig_CFAP65__9th"/>
    <property type="match status" value="1"/>
</dbReference>
<dbReference type="PANTHER" id="PTHR23053:SF0">
    <property type="entry name" value="HYDROCEPHALUS-INDUCING PROTEIN HOMOLOG"/>
    <property type="match status" value="1"/>
</dbReference>
<evidence type="ECO:0000256" key="6">
    <source>
        <dbReference type="ARBA" id="ARBA00023273"/>
    </source>
</evidence>